<comment type="caution">
    <text evidence="2">The sequence shown here is derived from an EMBL/GenBank/DDBJ whole genome shotgun (WGS) entry which is preliminary data.</text>
</comment>
<feature type="transmembrane region" description="Helical" evidence="1">
    <location>
        <begin position="164"/>
        <end position="187"/>
    </location>
</feature>
<keyword evidence="1" id="KW-0472">Membrane</keyword>
<organism evidence="2 3">
    <name type="scientific">Pseudoteredinibacter isoporae</name>
    <dbReference type="NCBI Taxonomy" id="570281"/>
    <lineage>
        <taxon>Bacteria</taxon>
        <taxon>Pseudomonadati</taxon>
        <taxon>Pseudomonadota</taxon>
        <taxon>Gammaproteobacteria</taxon>
        <taxon>Cellvibrionales</taxon>
        <taxon>Cellvibrionaceae</taxon>
        <taxon>Pseudoteredinibacter</taxon>
    </lineage>
</organism>
<name>A0A7X0JVC9_9GAMM</name>
<keyword evidence="3" id="KW-1185">Reference proteome</keyword>
<protein>
    <submittedName>
        <fullName evidence="2">Uncharacterized protein</fullName>
    </submittedName>
</protein>
<evidence type="ECO:0000256" key="1">
    <source>
        <dbReference type="SAM" id="Phobius"/>
    </source>
</evidence>
<feature type="transmembrane region" description="Helical" evidence="1">
    <location>
        <begin position="12"/>
        <end position="31"/>
    </location>
</feature>
<dbReference type="EMBL" id="JACHHT010000002">
    <property type="protein sequence ID" value="MBB6522958.1"/>
    <property type="molecule type" value="Genomic_DNA"/>
</dbReference>
<feature type="transmembrane region" description="Helical" evidence="1">
    <location>
        <begin position="96"/>
        <end position="114"/>
    </location>
</feature>
<dbReference type="AlphaFoldDB" id="A0A7X0JVC9"/>
<reference evidence="2 3" key="1">
    <citation type="submission" date="2020-08" db="EMBL/GenBank/DDBJ databases">
        <title>Genomic Encyclopedia of Type Strains, Phase IV (KMG-IV): sequencing the most valuable type-strain genomes for metagenomic binning, comparative biology and taxonomic classification.</title>
        <authorList>
            <person name="Goeker M."/>
        </authorList>
    </citation>
    <scope>NUCLEOTIDE SEQUENCE [LARGE SCALE GENOMIC DNA]</scope>
    <source>
        <strain evidence="2 3">DSM 22368</strain>
    </source>
</reference>
<feature type="transmembrane region" description="Helical" evidence="1">
    <location>
        <begin position="126"/>
        <end position="152"/>
    </location>
</feature>
<dbReference type="RefSeq" id="WP_166843227.1">
    <property type="nucleotide sequence ID" value="NZ_JAAONY010000002.1"/>
</dbReference>
<dbReference type="InterPro" id="IPR049823">
    <property type="entry name" value="XrtH_assoc"/>
</dbReference>
<accession>A0A7X0JVC9</accession>
<dbReference type="InParanoid" id="A0A7X0JVC9"/>
<gene>
    <name evidence="2" type="ORF">HNR48_003243</name>
</gene>
<keyword evidence="1" id="KW-0812">Transmembrane</keyword>
<evidence type="ECO:0000313" key="2">
    <source>
        <dbReference type="EMBL" id="MBB6522958.1"/>
    </source>
</evidence>
<keyword evidence="1" id="KW-1133">Transmembrane helix</keyword>
<proteinExistence type="predicted"/>
<sequence>MIKQAVDIGPGAFFVRIILAMIPCFALWWFIGDWWLQPAADIAEAILSGLLPDSVNSLKLADGTLQIVSNWGEVQGRLVPARAAGYALAFESNVRVLSYSVPFYFALQAALWNWKPQKNIAISFVILYSVITLSIVFLCAKSVMVGLGAAFMEANRYWYASRDFIALGFQLATLMLPVLVPVFCWIVTNQSELQSLFLSLSSKPKENANAEQEVSE</sequence>
<evidence type="ECO:0000313" key="3">
    <source>
        <dbReference type="Proteomes" id="UP000528457"/>
    </source>
</evidence>
<dbReference type="Proteomes" id="UP000528457">
    <property type="component" value="Unassembled WGS sequence"/>
</dbReference>
<dbReference type="NCBIfam" id="NF041730">
    <property type="entry name" value="XrtH_assoc"/>
    <property type="match status" value="1"/>
</dbReference>